<dbReference type="SUPFAM" id="SSF53850">
    <property type="entry name" value="Periplasmic binding protein-like II"/>
    <property type="match status" value="1"/>
</dbReference>
<gene>
    <name evidence="6" type="ORF">BN000_00123</name>
</gene>
<dbReference type="InterPro" id="IPR015168">
    <property type="entry name" value="SsuA/THI5"/>
</dbReference>
<dbReference type="RefSeq" id="WP_176699603.1">
    <property type="nucleotide sequence ID" value="NZ_CVRB01000001.1"/>
</dbReference>
<sequence length="359" mass="38871" precursor="true">MNRKNIVNILASGMIITSLLAGCGVSSSSKTSANATSQGNANSNQLQTVKVAMDDPSPAMAGLVLADKLGYFKEEGIKFEPVTFASGADSMTGLTSNQVDVASGLISASIFNSVQQGLNVSIVADQGRNQPGKGFFEFVLRKDVADKVKDYSQLKGLTLAIASKGNINQLVLDKVLEKGGLTEKDITLKVVDDFNDFNIAMANKAIDGAVQIEPNISVGIKQNILVPFKDPQEYAPNEETGVIMYSPDFAKKKDLATHFMTAYLKGVRAYDNAFINGSENKDKIAKIMSEYMKTPVDQLDQMNMPLLDPNGYVDPKAIQSDEDWYVQQGTIKKPISADKVVNSEFVNAAIKTIGEYKKQ</sequence>
<proteinExistence type="inferred from homology"/>
<dbReference type="PANTHER" id="PTHR30024">
    <property type="entry name" value="ALIPHATIC SULFONATES-BINDING PROTEIN-RELATED"/>
    <property type="match status" value="1"/>
</dbReference>
<dbReference type="EMBL" id="CVRB01000001">
    <property type="protein sequence ID" value="CRK80242.1"/>
    <property type="molecule type" value="Genomic_DNA"/>
</dbReference>
<dbReference type="Proteomes" id="UP000199087">
    <property type="component" value="Unassembled WGS sequence"/>
</dbReference>
<keyword evidence="7" id="KW-1185">Reference proteome</keyword>
<evidence type="ECO:0000259" key="5">
    <source>
        <dbReference type="Pfam" id="PF09084"/>
    </source>
</evidence>
<comment type="subcellular location">
    <subcellularLocation>
        <location evidence="1">Periplasm</location>
    </subcellularLocation>
</comment>
<organism evidence="6 7">
    <name type="scientific">Neobacillus massiliamazoniensis</name>
    <dbReference type="NCBI Taxonomy" id="1499688"/>
    <lineage>
        <taxon>Bacteria</taxon>
        <taxon>Bacillati</taxon>
        <taxon>Bacillota</taxon>
        <taxon>Bacilli</taxon>
        <taxon>Bacillales</taxon>
        <taxon>Bacillaceae</taxon>
        <taxon>Neobacillus</taxon>
    </lineage>
</organism>
<feature type="chain" id="PRO_5039506710" evidence="4">
    <location>
        <begin position="22"/>
        <end position="359"/>
    </location>
</feature>
<protein>
    <submittedName>
        <fullName evidence="6">NMT1/THI5 like domain-containing protein</fullName>
    </submittedName>
</protein>
<name>A0A0U1NR75_9BACI</name>
<evidence type="ECO:0000313" key="7">
    <source>
        <dbReference type="Proteomes" id="UP000199087"/>
    </source>
</evidence>
<evidence type="ECO:0000256" key="3">
    <source>
        <dbReference type="ARBA" id="ARBA00022729"/>
    </source>
</evidence>
<feature type="signal peptide" evidence="4">
    <location>
        <begin position="1"/>
        <end position="21"/>
    </location>
</feature>
<dbReference type="PROSITE" id="PS51257">
    <property type="entry name" value="PROKAR_LIPOPROTEIN"/>
    <property type="match status" value="1"/>
</dbReference>
<dbReference type="GO" id="GO:0042597">
    <property type="term" value="C:periplasmic space"/>
    <property type="evidence" value="ECO:0007669"/>
    <property type="project" value="UniProtKB-SubCell"/>
</dbReference>
<dbReference type="Gene3D" id="3.40.190.10">
    <property type="entry name" value="Periplasmic binding protein-like II"/>
    <property type="match status" value="2"/>
</dbReference>
<evidence type="ECO:0000256" key="1">
    <source>
        <dbReference type="ARBA" id="ARBA00004418"/>
    </source>
</evidence>
<evidence type="ECO:0000256" key="2">
    <source>
        <dbReference type="ARBA" id="ARBA00010742"/>
    </source>
</evidence>
<reference evidence="7" key="1">
    <citation type="submission" date="2015-05" db="EMBL/GenBank/DDBJ databases">
        <authorList>
            <person name="Urmite Genomes"/>
        </authorList>
    </citation>
    <scope>NUCLEOTIDE SEQUENCE [LARGE SCALE GENOMIC DNA]</scope>
    <source>
        <strain evidence="7">LF1</strain>
    </source>
</reference>
<accession>A0A0U1NR75</accession>
<dbReference type="STRING" id="1499688.BN000_00123"/>
<dbReference type="PANTHER" id="PTHR30024:SF47">
    <property type="entry name" value="TAURINE-BINDING PERIPLASMIC PROTEIN"/>
    <property type="match status" value="1"/>
</dbReference>
<dbReference type="AlphaFoldDB" id="A0A0U1NR75"/>
<dbReference type="Pfam" id="PF09084">
    <property type="entry name" value="NMT1"/>
    <property type="match status" value="1"/>
</dbReference>
<comment type="similarity">
    <text evidence="2">Belongs to the bacterial solute-binding protein SsuA/TauA family.</text>
</comment>
<feature type="domain" description="SsuA/THI5-like" evidence="5">
    <location>
        <begin position="58"/>
        <end position="268"/>
    </location>
</feature>
<evidence type="ECO:0000256" key="4">
    <source>
        <dbReference type="SAM" id="SignalP"/>
    </source>
</evidence>
<evidence type="ECO:0000313" key="6">
    <source>
        <dbReference type="EMBL" id="CRK80242.1"/>
    </source>
</evidence>
<keyword evidence="3 4" id="KW-0732">Signal</keyword>